<keyword evidence="2" id="KW-1185">Reference proteome</keyword>
<accession>A0A916RYI7</accession>
<proteinExistence type="predicted"/>
<gene>
    <name evidence="1" type="ORF">GCM10011385_33320</name>
</gene>
<name>A0A916RYI7_9HYPH</name>
<evidence type="ECO:0000313" key="1">
    <source>
        <dbReference type="EMBL" id="GGA76631.1"/>
    </source>
</evidence>
<protein>
    <submittedName>
        <fullName evidence="1">Uncharacterized protein</fullName>
    </submittedName>
</protein>
<dbReference type="InterPro" id="IPR036388">
    <property type="entry name" value="WH-like_DNA-bd_sf"/>
</dbReference>
<organism evidence="1 2">
    <name type="scientific">Nitratireductor aestuarii</name>
    <dbReference type="NCBI Taxonomy" id="1735103"/>
    <lineage>
        <taxon>Bacteria</taxon>
        <taxon>Pseudomonadati</taxon>
        <taxon>Pseudomonadota</taxon>
        <taxon>Alphaproteobacteria</taxon>
        <taxon>Hyphomicrobiales</taxon>
        <taxon>Phyllobacteriaceae</taxon>
        <taxon>Nitratireductor</taxon>
    </lineage>
</organism>
<sequence length="132" mass="14707">MQAFHAPTARFVGRDVERLLALEEVERLFASETLVVDACRNVVRAGGKVVSLSTRPVLLALVRALAAEWPGDVARETLLNQAFGARHADDSHRARLRVEIARLREAIKPLATLRATRRGFVLQPTRELRSAF</sequence>
<comment type="caution">
    <text evidence="1">The sequence shown here is derived from an EMBL/GenBank/DDBJ whole genome shotgun (WGS) entry which is preliminary data.</text>
</comment>
<dbReference type="Gene3D" id="1.10.10.10">
    <property type="entry name" value="Winged helix-like DNA-binding domain superfamily/Winged helix DNA-binding domain"/>
    <property type="match status" value="1"/>
</dbReference>
<dbReference type="Proteomes" id="UP000636264">
    <property type="component" value="Unassembled WGS sequence"/>
</dbReference>
<reference evidence="1" key="2">
    <citation type="submission" date="2020-09" db="EMBL/GenBank/DDBJ databases">
        <authorList>
            <person name="Sun Q."/>
            <person name="Zhou Y."/>
        </authorList>
    </citation>
    <scope>NUCLEOTIDE SEQUENCE</scope>
    <source>
        <strain evidence="1">CGMCC 1.15320</strain>
    </source>
</reference>
<dbReference type="EMBL" id="BMIF01000012">
    <property type="protein sequence ID" value="GGA76631.1"/>
    <property type="molecule type" value="Genomic_DNA"/>
</dbReference>
<dbReference type="AlphaFoldDB" id="A0A916RYI7"/>
<evidence type="ECO:0000313" key="2">
    <source>
        <dbReference type="Proteomes" id="UP000636264"/>
    </source>
</evidence>
<reference evidence="1" key="1">
    <citation type="journal article" date="2014" name="Int. J. Syst. Evol. Microbiol.">
        <title>Complete genome sequence of Corynebacterium casei LMG S-19264T (=DSM 44701T), isolated from a smear-ripened cheese.</title>
        <authorList>
            <consortium name="US DOE Joint Genome Institute (JGI-PGF)"/>
            <person name="Walter F."/>
            <person name="Albersmeier A."/>
            <person name="Kalinowski J."/>
            <person name="Ruckert C."/>
        </authorList>
    </citation>
    <scope>NUCLEOTIDE SEQUENCE</scope>
    <source>
        <strain evidence="1">CGMCC 1.15320</strain>
    </source>
</reference>